<dbReference type="PANTHER" id="PTHR22901">
    <property type="entry name" value="SIALATE O-ACETYLESTERASE"/>
    <property type="match status" value="1"/>
</dbReference>
<dbReference type="AlphaFoldDB" id="A0A6G7CPL9"/>
<dbReference type="RefSeq" id="WP_165313666.1">
    <property type="nucleotide sequence ID" value="NZ_CP049332.1"/>
</dbReference>
<organism evidence="3 4">
    <name type="scientific">Vibrio ziniensis</name>
    <dbReference type="NCBI Taxonomy" id="2711221"/>
    <lineage>
        <taxon>Bacteria</taxon>
        <taxon>Pseudomonadati</taxon>
        <taxon>Pseudomonadota</taxon>
        <taxon>Gammaproteobacteria</taxon>
        <taxon>Vibrionales</taxon>
        <taxon>Vibrionaceae</taxon>
        <taxon>Vibrio</taxon>
    </lineage>
</organism>
<dbReference type="GO" id="GO:0005975">
    <property type="term" value="P:carbohydrate metabolic process"/>
    <property type="evidence" value="ECO:0007669"/>
    <property type="project" value="TreeGrafter"/>
</dbReference>
<protein>
    <submittedName>
        <fullName evidence="3">Sialate O-acetylesterase</fullName>
    </submittedName>
</protein>
<dbReference type="InterPro" id="IPR036514">
    <property type="entry name" value="SGNH_hydro_sf"/>
</dbReference>
<evidence type="ECO:0000259" key="2">
    <source>
        <dbReference type="Pfam" id="PF03629"/>
    </source>
</evidence>
<dbReference type="SUPFAM" id="SSF52266">
    <property type="entry name" value="SGNH hydrolase"/>
    <property type="match status" value="1"/>
</dbReference>
<evidence type="ECO:0000313" key="3">
    <source>
        <dbReference type="EMBL" id="QIH44003.1"/>
    </source>
</evidence>
<dbReference type="Pfam" id="PF03629">
    <property type="entry name" value="SASA"/>
    <property type="match status" value="1"/>
</dbReference>
<accession>A0A6G7CPL9</accession>
<name>A0A6G7CPL9_9VIBR</name>
<dbReference type="KEGG" id="vzi:G5S32_18690"/>
<sequence>MFSVNQIFGDHMILQRHKPIVIWGMGTSGDTVTITLEKVASLEYDMLVTLDVIVEESGEWIAELPAQEAAVELVLSISDSTNKLSFNDIGIGEVWVAGGQSNMEYHVHFDANKADIIQNQKSRDIRFFNVAQISIPEMETQFDYKEFYVWRCCTPEDLPHFSSVAYYFAHDLNLALDIPVGIVGCNWGGTPACAWVEESYLRDTKAEIWLDEYEAKLEGIDLAQDKELYLNQPSSDTSQPLKSIEGLAGKIMYPGLSEAEQAQMVDEAASIPNQQAAISGGPHHQYRPGGLYENMLTRITAFTVRGVIWYQGESDSPHADVYFSTFSQLIRCWRDAWGECLPFLFVQLAPFSRWLSLDGGAFPELRRQQQKVADKIENTWMVSSGDAGMEIDIHPKIKKPIGQRLALLAQNHIYKQEVMSQAPRFKSATRTNESICIEFEYADGLHLVGTSVNALSLEDKSGNSICYESFKIEGRCLVLFGHFEDAVLIKFASTPYYQVNLYNKSKIPALPFEVGC</sequence>
<dbReference type="InterPro" id="IPR005181">
    <property type="entry name" value="SASA"/>
</dbReference>
<dbReference type="EMBL" id="CP049332">
    <property type="protein sequence ID" value="QIH44003.1"/>
    <property type="molecule type" value="Genomic_DNA"/>
</dbReference>
<keyword evidence="1" id="KW-0378">Hydrolase</keyword>
<proteinExistence type="predicted"/>
<keyword evidence="4" id="KW-1185">Reference proteome</keyword>
<feature type="domain" description="Sialate O-acetylesterase" evidence="2">
    <location>
        <begin position="265"/>
        <end position="394"/>
    </location>
</feature>
<dbReference type="GO" id="GO:0001681">
    <property type="term" value="F:sialate O-acetylesterase activity"/>
    <property type="evidence" value="ECO:0007669"/>
    <property type="project" value="InterPro"/>
</dbReference>
<evidence type="ECO:0000256" key="1">
    <source>
        <dbReference type="ARBA" id="ARBA00022801"/>
    </source>
</evidence>
<evidence type="ECO:0000313" key="4">
    <source>
        <dbReference type="Proteomes" id="UP000503003"/>
    </source>
</evidence>
<dbReference type="PANTHER" id="PTHR22901:SF0">
    <property type="entry name" value="SIALATE O-ACETYLESTERASE"/>
    <property type="match status" value="1"/>
</dbReference>
<dbReference type="Gene3D" id="3.40.50.1110">
    <property type="entry name" value="SGNH hydrolase"/>
    <property type="match status" value="1"/>
</dbReference>
<dbReference type="Proteomes" id="UP000503003">
    <property type="component" value="Chromosome 2"/>
</dbReference>
<dbReference type="InterPro" id="IPR039329">
    <property type="entry name" value="SIAE"/>
</dbReference>
<reference evidence="3 4" key="1">
    <citation type="submission" date="2020-02" db="EMBL/GenBank/DDBJ databases">
        <title>A complete genome of a marine bacterium Vibrio sp. ZWAL4003 isolated from the mangrove sediment with the ability to degrade polysaccharides.</title>
        <authorList>
            <person name="Wu J."/>
            <person name="Qu W."/>
            <person name="Zeng R."/>
        </authorList>
    </citation>
    <scope>NUCLEOTIDE SEQUENCE [LARGE SCALE GENOMIC DNA]</scope>
    <source>
        <strain evidence="3 4">ZWAL4003</strain>
    </source>
</reference>
<gene>
    <name evidence="3" type="ORF">G5S32_18690</name>
</gene>